<feature type="region of interest" description="Disordered" evidence="1">
    <location>
        <begin position="654"/>
        <end position="688"/>
    </location>
</feature>
<dbReference type="EnsemblMetazoa" id="CLYHEMT016836.1">
    <property type="protein sequence ID" value="CLYHEMP016836.1"/>
    <property type="gene ID" value="CLYHEMG016836"/>
</dbReference>
<reference evidence="2" key="1">
    <citation type="submission" date="2021-01" db="UniProtKB">
        <authorList>
            <consortium name="EnsemblMetazoa"/>
        </authorList>
    </citation>
    <scope>IDENTIFICATION</scope>
</reference>
<feature type="compositionally biased region" description="Polar residues" evidence="1">
    <location>
        <begin position="292"/>
        <end position="307"/>
    </location>
</feature>
<feature type="compositionally biased region" description="Basic and acidic residues" evidence="1">
    <location>
        <begin position="482"/>
        <end position="491"/>
    </location>
</feature>
<keyword evidence="3" id="KW-1185">Reference proteome</keyword>
<sequence length="1168" mass="134059">MEIRITSKGNKTQQGDNINGCLCKHKGKIQPTPEEDTKCVPKTYSNRYGALFLFANTYHSWTERKQPRKMNLTRDLKTLRNFRSLILQFGVDDTAFLKGVTDIIRKDSSSNRPQNGLTLSSNKTWEPDKWTNPNEISKSLLNRYFYSVLPAVHHKMANGLSNNSDETESRNSNKYRRLSLHLNKISLKKHRSKGNIFPPIQQDTNTIHAYNNHNITYSDTQTQARSHSDHAKISYSTFDFSTTSSNNTNHNNKIYKNRIGHETLITTHEQEKTKPQQSFNIDTREEKVKSKTCPNTPRSNHRSQNNAPTLNHIDVKFLQNRHKQKSAKSVTTPYYLTDNSHKQYFAEDEYIQTSEPRFAYRANALSTNKNPVSKPQTPELITKDKVITRNRNLSVCGNSLPSIFNSSNSYVSKQDLDILELESPIMSPSPRSKYQSIDSGWESMDQSMELEQNNGVISDIPKEITDPSNDCNETSSHNNEVQLDKDAHLPDIKSNNNFGDENKNYTSKSQNIDEKSSRLPPITKARNVYQDSIHRFSPPSDINDNDILNAEDLSGECSKVTEHPDSQSNRAEDLLNTVDQTNEFLPTIKGKPNNDQSRTKSLENADIFDLTDEDVPNITNHKEDNAQRNDTFILPTLSTDVKVQSKVLKGTTTSSEIKVGNKQSLSNQPADKNSPPMNKLTGQGNDNNVVKTGITTNEMDKGIDIASAETKDPKPKKHKTKTNNTKEKTKSKTKMKNKAASIKKAKHSSKQSSQNFDINYLLNETQTKPDVQIFNKKKTNKNKSANKKKQPLTKFAVQPIDTTGPFRNAQLEENSLLSDGSTLKKPNAEHNFSQNNARLDLRTINDSDKENIPLVSGSENVSNDIKAEKTDPPLDLSNDDQDITDGIQRSNTNRNSALERRKNAALERRAKMEAKRLEQERLKQKQMMLAIEEEKRRELLEEELRREGEERAAAKRRALEEQEFLRQAELLDRERAEMKRRMADEKEKAERERLLHRMSLLLAEREAEQQLKLAKEKLEREIDEALRRKEEEILAEMEESERLKYLAEQEALERERLHEKEQRRKQLELQRIAVENERQLKIKELELLHHKMLSQKYINSSFQRGNDLLVLSQRVTRAFAYSYFHKLPFFVPPSNGAETPRQSSGYRVQTLPSLTELMDEIENLDNDG</sequence>
<evidence type="ECO:0000313" key="2">
    <source>
        <dbReference type="EnsemblMetazoa" id="CLYHEMP016836.1"/>
    </source>
</evidence>
<feature type="region of interest" description="Disordered" evidence="1">
    <location>
        <begin position="284"/>
        <end position="307"/>
    </location>
</feature>
<dbReference type="RefSeq" id="XP_066931477.1">
    <property type="nucleotide sequence ID" value="XM_067075376.1"/>
</dbReference>
<feature type="compositionally biased region" description="Polar residues" evidence="1">
    <location>
        <begin position="469"/>
        <end position="481"/>
    </location>
</feature>
<dbReference type="AlphaFoldDB" id="A0A7M5X280"/>
<accession>A0A7M5X280</accession>
<name>A0A7M5X280_9CNID</name>
<feature type="region of interest" description="Disordered" evidence="1">
    <location>
        <begin position="707"/>
        <end position="752"/>
    </location>
</feature>
<feature type="region of interest" description="Disordered" evidence="1">
    <location>
        <begin position="864"/>
        <end position="902"/>
    </location>
</feature>
<dbReference type="GeneID" id="136819166"/>
<proteinExistence type="predicted"/>
<protein>
    <submittedName>
        <fullName evidence="2">Uncharacterized protein</fullName>
    </submittedName>
</protein>
<feature type="compositionally biased region" description="Polar residues" evidence="1">
    <location>
        <begin position="654"/>
        <end position="671"/>
    </location>
</feature>
<dbReference type="Proteomes" id="UP000594262">
    <property type="component" value="Unplaced"/>
</dbReference>
<evidence type="ECO:0000313" key="3">
    <source>
        <dbReference type="Proteomes" id="UP000594262"/>
    </source>
</evidence>
<feature type="region of interest" description="Disordered" evidence="1">
    <location>
        <begin position="469"/>
        <end position="519"/>
    </location>
</feature>
<feature type="compositionally biased region" description="Polar residues" evidence="1">
    <location>
        <begin position="493"/>
        <end position="510"/>
    </location>
</feature>
<evidence type="ECO:0000256" key="1">
    <source>
        <dbReference type="SAM" id="MobiDB-lite"/>
    </source>
</evidence>
<organism evidence="2 3">
    <name type="scientific">Clytia hemisphaerica</name>
    <dbReference type="NCBI Taxonomy" id="252671"/>
    <lineage>
        <taxon>Eukaryota</taxon>
        <taxon>Metazoa</taxon>
        <taxon>Cnidaria</taxon>
        <taxon>Hydrozoa</taxon>
        <taxon>Hydroidolina</taxon>
        <taxon>Leptothecata</taxon>
        <taxon>Obeliida</taxon>
        <taxon>Clytiidae</taxon>
        <taxon>Clytia</taxon>
    </lineage>
</organism>
<feature type="compositionally biased region" description="Basic residues" evidence="1">
    <location>
        <begin position="731"/>
        <end position="749"/>
    </location>
</feature>
<feature type="compositionally biased region" description="Polar residues" evidence="1">
    <location>
        <begin position="887"/>
        <end position="896"/>
    </location>
</feature>